<reference evidence="11" key="1">
    <citation type="journal article" date="2021" name="Sci. Adv.">
        <title>The American lobster genome reveals insights on longevity, neural, and immune adaptations.</title>
        <authorList>
            <person name="Polinski J.M."/>
            <person name="Zimin A.V."/>
            <person name="Clark K.F."/>
            <person name="Kohn A.B."/>
            <person name="Sadowski N."/>
            <person name="Timp W."/>
            <person name="Ptitsyn A."/>
            <person name="Khanna P."/>
            <person name="Romanova D.Y."/>
            <person name="Williams P."/>
            <person name="Greenwood S.J."/>
            <person name="Moroz L.L."/>
            <person name="Walt D.R."/>
            <person name="Bodnar A.G."/>
        </authorList>
    </citation>
    <scope>NUCLEOTIDE SEQUENCE</scope>
    <source>
        <strain evidence="11">GMGI-L3</strain>
    </source>
</reference>
<dbReference type="PROSITE" id="PS00162">
    <property type="entry name" value="ALPHA_CA_1"/>
    <property type="match status" value="2"/>
</dbReference>
<dbReference type="Pfam" id="PF00194">
    <property type="entry name" value="Carb_anhydrase"/>
    <property type="match status" value="2"/>
</dbReference>
<dbReference type="InterPro" id="IPR036398">
    <property type="entry name" value="CA_dom_sf"/>
</dbReference>
<comment type="similarity">
    <text evidence="2 9">Belongs to the alpha-carbonic anhydrase family.</text>
</comment>
<name>A0A8J5K4T7_HOMAM</name>
<evidence type="ECO:0000259" key="10">
    <source>
        <dbReference type="PROSITE" id="PS51144"/>
    </source>
</evidence>
<dbReference type="SMART" id="SM01057">
    <property type="entry name" value="Carb_anhydrase"/>
    <property type="match status" value="2"/>
</dbReference>
<dbReference type="EMBL" id="JAHLQT010017458">
    <property type="protein sequence ID" value="KAG7169302.1"/>
    <property type="molecule type" value="Genomic_DNA"/>
</dbReference>
<keyword evidence="5 9" id="KW-0862">Zinc</keyword>
<evidence type="ECO:0000256" key="4">
    <source>
        <dbReference type="ARBA" id="ARBA00022723"/>
    </source>
</evidence>
<keyword evidence="12" id="KW-1185">Reference proteome</keyword>
<evidence type="ECO:0000313" key="11">
    <source>
        <dbReference type="EMBL" id="KAG7169302.1"/>
    </source>
</evidence>
<feature type="domain" description="Alpha-carbonic anhydrase" evidence="10">
    <location>
        <begin position="204"/>
        <end position="461"/>
    </location>
</feature>
<gene>
    <name evidence="11" type="primary">Ca2-L2</name>
    <name evidence="11" type="ORF">Hamer_G025491</name>
</gene>
<dbReference type="InterPro" id="IPR001148">
    <property type="entry name" value="CA_dom"/>
</dbReference>
<evidence type="ECO:0000256" key="3">
    <source>
        <dbReference type="ARBA" id="ARBA00012925"/>
    </source>
</evidence>
<evidence type="ECO:0000256" key="7">
    <source>
        <dbReference type="ARBA" id="ARBA00023239"/>
    </source>
</evidence>
<keyword evidence="6" id="KW-0325">Glycoprotein</keyword>
<evidence type="ECO:0000256" key="5">
    <source>
        <dbReference type="ARBA" id="ARBA00022833"/>
    </source>
</evidence>
<dbReference type="PANTHER" id="PTHR18952">
    <property type="entry name" value="CARBONIC ANHYDRASE"/>
    <property type="match status" value="1"/>
</dbReference>
<evidence type="ECO:0000256" key="6">
    <source>
        <dbReference type="ARBA" id="ARBA00023180"/>
    </source>
</evidence>
<keyword evidence="4 9" id="KW-0479">Metal-binding</keyword>
<comment type="caution">
    <text evidence="11">The sequence shown here is derived from an EMBL/GenBank/DDBJ whole genome shotgun (WGS) entry which is preliminary data.</text>
</comment>
<dbReference type="GO" id="GO:0008270">
    <property type="term" value="F:zinc ion binding"/>
    <property type="evidence" value="ECO:0007669"/>
    <property type="project" value="UniProtKB-UniRule"/>
</dbReference>
<dbReference type="InterPro" id="IPR018338">
    <property type="entry name" value="Carbonic_anhydrase_a-class_CS"/>
</dbReference>
<sequence>MMTLMNNGHAAQVMISQDPAPTVQGGDLEGKYTFLQFHFHWGGDDSRGSEHTVDGKQYPAELHLVHFKSEYGSVAEAVKHEDGLAVLGVLIDVSSEDNNKLVSLIDGLAKIHEPESHEDITPFPLKDLLPDNVDDFYRYDGSLTTPPCNEIVIWTVFKEPISMSSQQLNEFRKLIDEEGAQLIDNFRPVQPIGDRMVFGDSLTPHWSYTGETGPENWPKFFPICGGDSQSPVNIETANAQSTIYLPFLFTNYNKKAATTSLMNNGHTAQVNFDMLDGLPMPSVIGGGLQGSYTFLQFHLHWGADDTVGSEHTVDGKSYAGELHLVHFKTEYGNVAEAIKHVDGIAVLGVFLEATDVDNPNLWSLIEGLPSVIHADTHTTINSFPLLKLLPQNLLKFYRYSGSLTTPTCNEIVIWTVFRDPITISSAQLAKLRMLEEEDGKLIKMNFRPVQPLNGRQYVTRLIASIYALELLLSVVVVSVKEELGKPFEEESLDVVALHTKEIVSPSAAAQRGHHKILMSWFWLSQGSRDAPRR</sequence>
<dbReference type="AlphaFoldDB" id="A0A8J5K4T7"/>
<dbReference type="GO" id="GO:0005886">
    <property type="term" value="C:plasma membrane"/>
    <property type="evidence" value="ECO:0007669"/>
    <property type="project" value="TreeGrafter"/>
</dbReference>
<evidence type="ECO:0000256" key="8">
    <source>
        <dbReference type="ARBA" id="ARBA00048348"/>
    </source>
</evidence>
<evidence type="ECO:0000256" key="9">
    <source>
        <dbReference type="RuleBase" id="RU367011"/>
    </source>
</evidence>
<dbReference type="PANTHER" id="PTHR18952:SF265">
    <property type="entry name" value="CARBONIC ANHYDRASE"/>
    <property type="match status" value="1"/>
</dbReference>
<dbReference type="EC" id="4.2.1.1" evidence="3 9"/>
<comment type="function">
    <text evidence="1 9">Reversible hydration of carbon dioxide.</text>
</comment>
<dbReference type="FunFam" id="3.10.200.10:FF:000003">
    <property type="entry name" value="Carbonic anhydrase 12"/>
    <property type="match status" value="1"/>
</dbReference>
<evidence type="ECO:0000256" key="2">
    <source>
        <dbReference type="ARBA" id="ARBA00010718"/>
    </source>
</evidence>
<dbReference type="InterPro" id="IPR023561">
    <property type="entry name" value="Carbonic_anhydrase_a-class"/>
</dbReference>
<dbReference type="PROSITE" id="PS51144">
    <property type="entry name" value="ALPHA_CA_2"/>
    <property type="match status" value="2"/>
</dbReference>
<comment type="cofactor">
    <cofactor evidence="9">
        <name>Zn(2+)</name>
        <dbReference type="ChEBI" id="CHEBI:29105"/>
    </cofactor>
</comment>
<proteinExistence type="inferred from homology"/>
<protein>
    <recommendedName>
        <fullName evidence="3 9">Carbonic anhydrase</fullName>
        <ecNumber evidence="3 9">4.2.1.1</ecNumber>
    </recommendedName>
</protein>
<dbReference type="Proteomes" id="UP000747542">
    <property type="component" value="Unassembled WGS sequence"/>
</dbReference>
<feature type="domain" description="Alpha-carbonic anhydrase" evidence="10">
    <location>
        <begin position="1"/>
        <end position="201"/>
    </location>
</feature>
<dbReference type="CDD" id="cd00326">
    <property type="entry name" value="alpha_CA"/>
    <property type="match status" value="2"/>
</dbReference>
<evidence type="ECO:0000313" key="12">
    <source>
        <dbReference type="Proteomes" id="UP000747542"/>
    </source>
</evidence>
<dbReference type="SUPFAM" id="SSF51069">
    <property type="entry name" value="Carbonic anhydrase"/>
    <property type="match status" value="2"/>
</dbReference>
<comment type="catalytic activity">
    <reaction evidence="8 9">
        <text>hydrogencarbonate + H(+) = CO2 + H2O</text>
        <dbReference type="Rhea" id="RHEA:10748"/>
        <dbReference type="ChEBI" id="CHEBI:15377"/>
        <dbReference type="ChEBI" id="CHEBI:15378"/>
        <dbReference type="ChEBI" id="CHEBI:16526"/>
        <dbReference type="ChEBI" id="CHEBI:17544"/>
        <dbReference type="EC" id="4.2.1.1"/>
    </reaction>
</comment>
<evidence type="ECO:0000256" key="1">
    <source>
        <dbReference type="ARBA" id="ARBA00002904"/>
    </source>
</evidence>
<dbReference type="GO" id="GO:0004089">
    <property type="term" value="F:carbonate dehydratase activity"/>
    <property type="evidence" value="ECO:0007669"/>
    <property type="project" value="UniProtKB-UniRule"/>
</dbReference>
<organism evidence="11 12">
    <name type="scientific">Homarus americanus</name>
    <name type="common">American lobster</name>
    <dbReference type="NCBI Taxonomy" id="6706"/>
    <lineage>
        <taxon>Eukaryota</taxon>
        <taxon>Metazoa</taxon>
        <taxon>Ecdysozoa</taxon>
        <taxon>Arthropoda</taxon>
        <taxon>Crustacea</taxon>
        <taxon>Multicrustacea</taxon>
        <taxon>Malacostraca</taxon>
        <taxon>Eumalacostraca</taxon>
        <taxon>Eucarida</taxon>
        <taxon>Decapoda</taxon>
        <taxon>Pleocyemata</taxon>
        <taxon>Astacidea</taxon>
        <taxon>Nephropoidea</taxon>
        <taxon>Nephropidae</taxon>
        <taxon>Homarus</taxon>
    </lineage>
</organism>
<dbReference type="Gene3D" id="3.10.200.10">
    <property type="entry name" value="Alpha carbonic anhydrase"/>
    <property type="match status" value="2"/>
</dbReference>
<accession>A0A8J5K4T7</accession>
<keyword evidence="7 9" id="KW-0456">Lyase</keyword>